<keyword evidence="1" id="KW-0472">Membrane</keyword>
<keyword evidence="1" id="KW-0812">Transmembrane</keyword>
<organism evidence="2 3">
    <name type="scientific">Exiguobacterium indicum</name>
    <dbReference type="NCBI Taxonomy" id="296995"/>
    <lineage>
        <taxon>Bacteria</taxon>
        <taxon>Bacillati</taxon>
        <taxon>Bacillota</taxon>
        <taxon>Bacilli</taxon>
        <taxon>Bacillales</taxon>
        <taxon>Bacillales Family XII. Incertae Sedis</taxon>
        <taxon>Exiguobacterium</taxon>
    </lineage>
</organism>
<comment type="caution">
    <text evidence="2">The sequence shown here is derived from an EMBL/GenBank/DDBJ whole genome shotgun (WGS) entry which is preliminary data.</text>
</comment>
<keyword evidence="1" id="KW-1133">Transmembrane helix</keyword>
<dbReference type="EMBL" id="LNQL01000006">
    <property type="protein sequence ID" value="KSU47935.1"/>
    <property type="molecule type" value="Genomic_DNA"/>
</dbReference>
<sequence length="231" mass="26553">MVQSILLIVLCFFALIGHYLMTGELAPRELYGLLGLTGVALVIGGVEWWQIRCDLRYRGVEEGVSVRLADRASRKMNTVFLAHERWLTFSRRYATWWQAILARFEKFESFFLDVTFEGDGEQLQIKETKTEWLRNTTHFVIRKDGRDVGTIRTDAALRQQLQLKEVLLVSYAGQEYQIRSSTVTRKIGVYQNGDCIATGSRHGAQLVFDCDTKERLLAVASMIVFRLVYSK</sequence>
<protein>
    <submittedName>
        <fullName evidence="2">Uncharacterized protein</fullName>
    </submittedName>
</protein>
<evidence type="ECO:0000313" key="2">
    <source>
        <dbReference type="EMBL" id="KSU47935.1"/>
    </source>
</evidence>
<dbReference type="AlphaFoldDB" id="A0A0V8GCR6"/>
<reference evidence="2 3" key="1">
    <citation type="journal article" date="2015" name="Int. J. Syst. Evol. Microbiol.">
        <title>Exiguobacterium enclense sp. nov., isolated from sediment.</title>
        <authorList>
            <person name="Dastager S.G."/>
            <person name="Mawlankar R."/>
            <person name="Sonalkar V.V."/>
            <person name="Thorat M.N."/>
            <person name="Mual P."/>
            <person name="Verma A."/>
            <person name="Krishnamurthi S."/>
            <person name="Tang S.K."/>
            <person name="Li W.J."/>
        </authorList>
    </citation>
    <scope>NUCLEOTIDE SEQUENCE [LARGE SCALE GENOMIC DNA]</scope>
    <source>
        <strain evidence="2 3">NIO-1109</strain>
    </source>
</reference>
<dbReference type="Proteomes" id="UP000053797">
    <property type="component" value="Unassembled WGS sequence"/>
</dbReference>
<evidence type="ECO:0000256" key="1">
    <source>
        <dbReference type="SAM" id="Phobius"/>
    </source>
</evidence>
<feature type="transmembrane region" description="Helical" evidence="1">
    <location>
        <begin position="32"/>
        <end position="49"/>
    </location>
</feature>
<name>A0A0V8GCR6_9BACL</name>
<dbReference type="OrthoDB" id="2356768at2"/>
<dbReference type="RefSeq" id="WP_058265934.1">
    <property type="nucleotide sequence ID" value="NZ_FMYN01000006.1"/>
</dbReference>
<evidence type="ECO:0000313" key="3">
    <source>
        <dbReference type="Proteomes" id="UP000053797"/>
    </source>
</evidence>
<gene>
    <name evidence="2" type="ORF">AS033_14865</name>
</gene>
<proteinExistence type="predicted"/>
<accession>A0A0V8GCR6</accession>